<dbReference type="EC" id="4.6.1.-" evidence="4"/>
<dbReference type="EMBL" id="JAVDDT010000009">
    <property type="protein sequence ID" value="MDQ2070716.1"/>
    <property type="molecule type" value="Genomic_DNA"/>
</dbReference>
<dbReference type="Pfam" id="PF00211">
    <property type="entry name" value="Guanylate_cyc"/>
    <property type="match status" value="1"/>
</dbReference>
<reference evidence="4 5" key="1">
    <citation type="submission" date="2023-08" db="EMBL/GenBank/DDBJ databases">
        <title>Whole-genome sequencing of halo(alkali)philic microorganisms from hypersaline lakes.</title>
        <authorList>
            <person name="Sorokin D.Y."/>
            <person name="Abbas B."/>
            <person name="Merkel A.Y."/>
        </authorList>
    </citation>
    <scope>NUCLEOTIDE SEQUENCE [LARGE SCALE GENOMIC DNA]</scope>
    <source>
        <strain evidence="4 5">AB-CW4</strain>
    </source>
</reference>
<dbReference type="RefSeq" id="WP_306729212.1">
    <property type="nucleotide sequence ID" value="NZ_JAVDDT010000009.1"/>
</dbReference>
<dbReference type="Gene3D" id="3.30.70.1230">
    <property type="entry name" value="Nucleotide cyclase"/>
    <property type="match status" value="1"/>
</dbReference>
<feature type="region of interest" description="Disordered" evidence="1">
    <location>
        <begin position="726"/>
        <end position="748"/>
    </location>
</feature>
<name>A0ABU0W9P1_9GAMM</name>
<sequence length="748" mass="82926">MPVNIGTRQREFRIRLLLTGVLLALFTAHAAGLVHIRAISHLENLAYDSRLRLGMPFSVDPNIVIVGVDEPSLAQEGRWPWPRDRMGVLVEALFQQYGARAVGLDVVFAEPQDGRRVSYAGQRGHSQWRSIGGWLEIPGETRQERSADEWLADALRGRAVGTAMLFRDGDDGRSVGVLPRPLMRWEQLPKGLEPLESESYTANIPVVAEAAVSGFTDNPLLDSDGHYRRVPLLRNHGGQVYASFALQMAWLVLGDEGRPRIQTNAHLLTQSQHALDIGSIRIPMESDGGILVPFRGPRFSFSYVSAAEVFNGTASKGLFEDRVVLVGAWASRLGQGYATPVAQSMPNIEVQANILSGLLEGRVLQRPSHAVLTEVVTLFLLGFLLTAAFLYLGSWGTVTAAIAALGLFSAANLIVWQAWSLVLPYASVALFIVALFVIHLIYTQIIEAHSRSQLSRVFGQYVPRELVEELSDHPQPVTLAGESRHMTVLFSDIHGFSGIAEALNPRQLAHLMNEFLTAMTRVIHHHRGTIDKYMGDSVMAFWGAPLDMPDHARRAVLAALDMQEEMHRLNNRFAERGWPRLRLGIGINTGHMSVGNMGSEFRMAYTVMGDAVNLASRLEGLTRQCGVGIICSEFTRNAVPEVRFMELGRTDVRGREGPVTIFEPIGLPDLMDDEQEEQAEKFERALDALRAGRSWEVEMIAEALLVADPGRHRLYRWLLEQLDEVEQPEAGDVSPRRRSGESDREGGL</sequence>
<feature type="transmembrane region" description="Helical" evidence="2">
    <location>
        <begin position="425"/>
        <end position="446"/>
    </location>
</feature>
<evidence type="ECO:0000313" key="4">
    <source>
        <dbReference type="EMBL" id="MDQ2070716.1"/>
    </source>
</evidence>
<dbReference type="Proteomes" id="UP001239019">
    <property type="component" value="Unassembled WGS sequence"/>
</dbReference>
<accession>A0ABU0W9P1</accession>
<dbReference type="SMART" id="SM01080">
    <property type="entry name" value="CHASE2"/>
    <property type="match status" value="1"/>
</dbReference>
<evidence type="ECO:0000259" key="3">
    <source>
        <dbReference type="PROSITE" id="PS50125"/>
    </source>
</evidence>
<comment type="caution">
    <text evidence="4">The sequence shown here is derived from an EMBL/GenBank/DDBJ whole genome shotgun (WGS) entry which is preliminary data.</text>
</comment>
<protein>
    <submittedName>
        <fullName evidence="4">Adenylate/guanylate cyclase domain-containing protein</fullName>
        <ecNumber evidence="4">4.6.1.-</ecNumber>
    </submittedName>
</protein>
<dbReference type="PROSITE" id="PS50125">
    <property type="entry name" value="GUANYLATE_CYCLASE_2"/>
    <property type="match status" value="1"/>
</dbReference>
<keyword evidence="5" id="KW-1185">Reference proteome</keyword>
<feature type="domain" description="Guanylate cyclase" evidence="3">
    <location>
        <begin position="487"/>
        <end position="619"/>
    </location>
</feature>
<evidence type="ECO:0000256" key="1">
    <source>
        <dbReference type="SAM" id="MobiDB-lite"/>
    </source>
</evidence>
<dbReference type="PANTHER" id="PTHR43081:SF1">
    <property type="entry name" value="ADENYLATE CYCLASE, TERMINAL-DIFFERENTIATION SPECIFIC"/>
    <property type="match status" value="1"/>
</dbReference>
<keyword evidence="2" id="KW-0472">Membrane</keyword>
<keyword evidence="2" id="KW-1133">Transmembrane helix</keyword>
<proteinExistence type="predicted"/>
<organism evidence="4 5">
    <name type="scientific">Natronospira bacteriovora</name>
    <dbReference type="NCBI Taxonomy" id="3069753"/>
    <lineage>
        <taxon>Bacteria</taxon>
        <taxon>Pseudomonadati</taxon>
        <taxon>Pseudomonadota</taxon>
        <taxon>Gammaproteobacteria</taxon>
        <taxon>Natronospirales</taxon>
        <taxon>Natronospiraceae</taxon>
        <taxon>Natronospira</taxon>
    </lineage>
</organism>
<dbReference type="Pfam" id="PF05226">
    <property type="entry name" value="CHASE2"/>
    <property type="match status" value="1"/>
</dbReference>
<gene>
    <name evidence="4" type="ORF">RBH19_12620</name>
</gene>
<dbReference type="InterPro" id="IPR001054">
    <property type="entry name" value="A/G_cyclase"/>
</dbReference>
<dbReference type="InterPro" id="IPR029787">
    <property type="entry name" value="Nucleotide_cyclase"/>
</dbReference>
<feature type="compositionally biased region" description="Basic and acidic residues" evidence="1">
    <location>
        <begin position="734"/>
        <end position="748"/>
    </location>
</feature>
<evidence type="ECO:0000256" key="2">
    <source>
        <dbReference type="SAM" id="Phobius"/>
    </source>
</evidence>
<dbReference type="SMART" id="SM00044">
    <property type="entry name" value="CYCc"/>
    <property type="match status" value="1"/>
</dbReference>
<feature type="transmembrane region" description="Helical" evidence="2">
    <location>
        <begin position="375"/>
        <end position="393"/>
    </location>
</feature>
<feature type="transmembrane region" description="Helical" evidence="2">
    <location>
        <begin position="400"/>
        <end position="419"/>
    </location>
</feature>
<dbReference type="CDD" id="cd07302">
    <property type="entry name" value="CHD"/>
    <property type="match status" value="1"/>
</dbReference>
<dbReference type="GO" id="GO:0016829">
    <property type="term" value="F:lyase activity"/>
    <property type="evidence" value="ECO:0007669"/>
    <property type="project" value="UniProtKB-KW"/>
</dbReference>
<evidence type="ECO:0000313" key="5">
    <source>
        <dbReference type="Proteomes" id="UP001239019"/>
    </source>
</evidence>
<dbReference type="InterPro" id="IPR050697">
    <property type="entry name" value="Adenylyl/Guanylyl_Cyclase_3/4"/>
</dbReference>
<keyword evidence="4" id="KW-0456">Lyase</keyword>
<dbReference type="PANTHER" id="PTHR43081">
    <property type="entry name" value="ADENYLATE CYCLASE, TERMINAL-DIFFERENTIATION SPECIFIC-RELATED"/>
    <property type="match status" value="1"/>
</dbReference>
<dbReference type="InterPro" id="IPR007890">
    <property type="entry name" value="CHASE2"/>
</dbReference>
<keyword evidence="2" id="KW-0812">Transmembrane</keyword>
<dbReference type="SUPFAM" id="SSF55073">
    <property type="entry name" value="Nucleotide cyclase"/>
    <property type="match status" value="1"/>
</dbReference>